<sequence>MIPMGPITFIWETDFSIFEASSLVTFFFESVYLRELKFVPGFALCESAPTLLDGSVYETEDLLSTITGFGTPVTRTYTLAVSTAAFGGTQKDSRSHITGWDFDNDDWIYNEEKFAQFDRVLDMASKHGVKLIIPIINQDYGTRDTDFVGNFNDLIRHRYNITSYRVANTEVDWFTDVEMRCAFKKIIRKLLTRRNTFNGKIYGEDDTIFAWETGNEMNWGRQNNTIHDQPAPAEVLPFSKVINGTKLMVLL</sequence>
<gene>
    <name evidence="10" type="ORF">MELLADRAFT_85363</name>
</gene>
<keyword evidence="7 10" id="KW-0378">Hydrolase</keyword>
<reference evidence="11" key="1">
    <citation type="journal article" date="2011" name="Proc. Natl. Acad. Sci. U.S.A.">
        <title>Obligate biotrophy features unraveled by the genomic analysis of rust fungi.</title>
        <authorList>
            <person name="Duplessis S."/>
            <person name="Cuomo C.A."/>
            <person name="Lin Y.-C."/>
            <person name="Aerts A."/>
            <person name="Tisserant E."/>
            <person name="Veneault-Fourrey C."/>
            <person name="Joly D.L."/>
            <person name="Hacquard S."/>
            <person name="Amselem J."/>
            <person name="Cantarel B.L."/>
            <person name="Chiu R."/>
            <person name="Coutinho P.M."/>
            <person name="Feau N."/>
            <person name="Field M."/>
            <person name="Frey P."/>
            <person name="Gelhaye E."/>
            <person name="Goldberg J."/>
            <person name="Grabherr M.G."/>
            <person name="Kodira C.D."/>
            <person name="Kohler A."/>
            <person name="Kuees U."/>
            <person name="Lindquist E.A."/>
            <person name="Lucas S.M."/>
            <person name="Mago R."/>
            <person name="Mauceli E."/>
            <person name="Morin E."/>
            <person name="Murat C."/>
            <person name="Pangilinan J.L."/>
            <person name="Park R."/>
            <person name="Pearson M."/>
            <person name="Quesneville H."/>
            <person name="Rouhier N."/>
            <person name="Sakthikumar S."/>
            <person name="Salamov A.A."/>
            <person name="Schmutz J."/>
            <person name="Selles B."/>
            <person name="Shapiro H."/>
            <person name="Tanguay P."/>
            <person name="Tuskan G.A."/>
            <person name="Henrissat B."/>
            <person name="Van de Peer Y."/>
            <person name="Rouze P."/>
            <person name="Ellis J.G."/>
            <person name="Dodds P.N."/>
            <person name="Schein J.E."/>
            <person name="Zhong S."/>
            <person name="Hamelin R.C."/>
            <person name="Grigoriev I.V."/>
            <person name="Szabo L.J."/>
            <person name="Martin F."/>
        </authorList>
    </citation>
    <scope>NUCLEOTIDE SEQUENCE [LARGE SCALE GENOMIC DNA]</scope>
    <source>
        <strain evidence="11">98AG31 / pathotype 3-4-7</strain>
    </source>
</reference>
<evidence type="ECO:0000256" key="5">
    <source>
        <dbReference type="ARBA" id="ARBA00022525"/>
    </source>
</evidence>
<dbReference type="VEuPathDB" id="FungiDB:MELLADRAFT_85363"/>
<dbReference type="KEGG" id="mlr:MELLADRAFT_85363"/>
<feature type="domain" description="Glycoside hydrolase family 5" evidence="9">
    <location>
        <begin position="107"/>
        <end position="223"/>
    </location>
</feature>
<dbReference type="InterPro" id="IPR001547">
    <property type="entry name" value="Glyco_hydro_5"/>
</dbReference>
<dbReference type="InterPro" id="IPR017853">
    <property type="entry name" value="GH"/>
</dbReference>
<keyword evidence="5" id="KW-0964">Secreted</keyword>
<evidence type="ECO:0000256" key="1">
    <source>
        <dbReference type="ARBA" id="ARBA00001678"/>
    </source>
</evidence>
<dbReference type="PANTHER" id="PTHR31451:SF39">
    <property type="entry name" value="MANNAN ENDO-1,4-BETA-MANNOSIDASE 1"/>
    <property type="match status" value="1"/>
</dbReference>
<proteinExistence type="inferred from homology"/>
<accession>F4SD46</accession>
<evidence type="ECO:0000313" key="10">
    <source>
        <dbReference type="EMBL" id="EGF97419.1"/>
    </source>
</evidence>
<evidence type="ECO:0000256" key="3">
    <source>
        <dbReference type="ARBA" id="ARBA00005641"/>
    </source>
</evidence>
<dbReference type="Gene3D" id="3.20.20.80">
    <property type="entry name" value="Glycosidases"/>
    <property type="match status" value="1"/>
</dbReference>
<dbReference type="AlphaFoldDB" id="F4SD46"/>
<evidence type="ECO:0000256" key="2">
    <source>
        <dbReference type="ARBA" id="ARBA00004613"/>
    </source>
</evidence>
<evidence type="ECO:0000259" key="9">
    <source>
        <dbReference type="Pfam" id="PF26410"/>
    </source>
</evidence>
<dbReference type="OrthoDB" id="2497739at2759"/>
<dbReference type="STRING" id="747676.F4SD46"/>
<keyword evidence="8" id="KW-0326">Glycosidase</keyword>
<keyword evidence="6" id="KW-0732">Signal</keyword>
<name>F4SD46_MELLP</name>
<dbReference type="GO" id="GO:0016985">
    <property type="term" value="F:mannan endo-1,4-beta-mannosidase activity"/>
    <property type="evidence" value="ECO:0007669"/>
    <property type="project" value="UniProtKB-EC"/>
</dbReference>
<dbReference type="EMBL" id="GL883237">
    <property type="protein sequence ID" value="EGF97419.1"/>
    <property type="molecule type" value="Genomic_DNA"/>
</dbReference>
<dbReference type="GeneID" id="18933816"/>
<organism evidence="11">
    <name type="scientific">Melampsora larici-populina (strain 98AG31 / pathotype 3-4-7)</name>
    <name type="common">Poplar leaf rust fungus</name>
    <dbReference type="NCBI Taxonomy" id="747676"/>
    <lineage>
        <taxon>Eukaryota</taxon>
        <taxon>Fungi</taxon>
        <taxon>Dikarya</taxon>
        <taxon>Basidiomycota</taxon>
        <taxon>Pucciniomycotina</taxon>
        <taxon>Pucciniomycetes</taxon>
        <taxon>Pucciniales</taxon>
        <taxon>Melampsoraceae</taxon>
        <taxon>Melampsora</taxon>
    </lineage>
</organism>
<dbReference type="PANTHER" id="PTHR31451">
    <property type="match status" value="1"/>
</dbReference>
<dbReference type="HOGENOM" id="CLU_1107342_0_0_1"/>
<evidence type="ECO:0000256" key="8">
    <source>
        <dbReference type="ARBA" id="ARBA00023295"/>
    </source>
</evidence>
<dbReference type="SUPFAM" id="SSF51445">
    <property type="entry name" value="(Trans)glycosidases"/>
    <property type="match status" value="1"/>
</dbReference>
<dbReference type="EC" id="3.2.1.78" evidence="4"/>
<keyword evidence="11" id="KW-1185">Reference proteome</keyword>
<dbReference type="Proteomes" id="UP000001072">
    <property type="component" value="Unassembled WGS sequence"/>
</dbReference>
<protein>
    <recommendedName>
        <fullName evidence="4">mannan endo-1,4-beta-mannosidase</fullName>
        <ecNumber evidence="4">3.2.1.78</ecNumber>
    </recommendedName>
</protein>
<dbReference type="InParanoid" id="F4SD46"/>
<evidence type="ECO:0000256" key="4">
    <source>
        <dbReference type="ARBA" id="ARBA00012706"/>
    </source>
</evidence>
<evidence type="ECO:0000256" key="6">
    <source>
        <dbReference type="ARBA" id="ARBA00022729"/>
    </source>
</evidence>
<dbReference type="Pfam" id="PF26410">
    <property type="entry name" value="GH5_mannosidase"/>
    <property type="match status" value="1"/>
</dbReference>
<dbReference type="eggNOG" id="ENOG502QSGK">
    <property type="taxonomic scope" value="Eukaryota"/>
</dbReference>
<dbReference type="RefSeq" id="XP_007419300.1">
    <property type="nucleotide sequence ID" value="XM_007419238.1"/>
</dbReference>
<evidence type="ECO:0000256" key="7">
    <source>
        <dbReference type="ARBA" id="ARBA00022801"/>
    </source>
</evidence>
<evidence type="ECO:0000313" key="11">
    <source>
        <dbReference type="Proteomes" id="UP000001072"/>
    </source>
</evidence>
<dbReference type="GO" id="GO:0005576">
    <property type="term" value="C:extracellular region"/>
    <property type="evidence" value="ECO:0007669"/>
    <property type="project" value="UniProtKB-SubCell"/>
</dbReference>
<comment type="similarity">
    <text evidence="3">Belongs to the glycosyl hydrolase 5 (cellulase A) family.</text>
</comment>
<comment type="subcellular location">
    <subcellularLocation>
        <location evidence="2">Secreted</location>
    </subcellularLocation>
</comment>
<comment type="catalytic activity">
    <reaction evidence="1">
        <text>Random hydrolysis of (1-&gt;4)-beta-D-mannosidic linkages in mannans, galactomannans and glucomannans.</text>
        <dbReference type="EC" id="3.2.1.78"/>
    </reaction>
</comment>
<dbReference type="InterPro" id="IPR045053">
    <property type="entry name" value="MAN-like"/>
</dbReference>